<reference evidence="3" key="1">
    <citation type="journal article" date="2014" name="Science">
        <title>Ancient hybridizations among the ancestral genomes of bread wheat.</title>
        <authorList>
            <consortium name="International Wheat Genome Sequencing Consortium,"/>
            <person name="Marcussen T."/>
            <person name="Sandve S.R."/>
            <person name="Heier L."/>
            <person name="Spannagl M."/>
            <person name="Pfeifer M."/>
            <person name="Jakobsen K.S."/>
            <person name="Wulff B.B."/>
            <person name="Steuernagel B."/>
            <person name="Mayer K.F."/>
            <person name="Olsen O.A."/>
        </authorList>
    </citation>
    <scope>NUCLEOTIDE SEQUENCE [LARGE SCALE GENOMIC DNA]</scope>
    <source>
        <strain evidence="3">cv. AL8/78</strain>
    </source>
</reference>
<dbReference type="EnsemblPlants" id="AET1Gv20978500.1">
    <property type="protein sequence ID" value="AET1Gv20978500.1"/>
    <property type="gene ID" value="AET1Gv20978500"/>
</dbReference>
<reference evidence="3" key="2">
    <citation type="journal article" date="2017" name="Nat. Plants">
        <title>The Aegilops tauschii genome reveals multiple impacts of transposons.</title>
        <authorList>
            <person name="Zhao G."/>
            <person name="Zou C."/>
            <person name="Li K."/>
            <person name="Wang K."/>
            <person name="Li T."/>
            <person name="Gao L."/>
            <person name="Zhang X."/>
            <person name="Wang H."/>
            <person name="Yang Z."/>
            <person name="Liu X."/>
            <person name="Jiang W."/>
            <person name="Mao L."/>
            <person name="Kong X."/>
            <person name="Jiao Y."/>
            <person name="Jia J."/>
        </authorList>
    </citation>
    <scope>NUCLEOTIDE SEQUENCE [LARGE SCALE GENOMIC DNA]</scope>
    <source>
        <strain evidence="3">cv. AL8/78</strain>
    </source>
</reference>
<evidence type="ECO:0000313" key="3">
    <source>
        <dbReference type="Proteomes" id="UP000015105"/>
    </source>
</evidence>
<proteinExistence type="predicted"/>
<name>A0A452ZYW9_AEGTS</name>
<accession>A0A452ZYW9</accession>
<organism evidence="2 3">
    <name type="scientific">Aegilops tauschii subsp. strangulata</name>
    <name type="common">Goatgrass</name>
    <dbReference type="NCBI Taxonomy" id="200361"/>
    <lineage>
        <taxon>Eukaryota</taxon>
        <taxon>Viridiplantae</taxon>
        <taxon>Streptophyta</taxon>
        <taxon>Embryophyta</taxon>
        <taxon>Tracheophyta</taxon>
        <taxon>Spermatophyta</taxon>
        <taxon>Magnoliopsida</taxon>
        <taxon>Liliopsida</taxon>
        <taxon>Poales</taxon>
        <taxon>Poaceae</taxon>
        <taxon>BOP clade</taxon>
        <taxon>Pooideae</taxon>
        <taxon>Triticodae</taxon>
        <taxon>Triticeae</taxon>
        <taxon>Triticinae</taxon>
        <taxon>Aegilops</taxon>
    </lineage>
</organism>
<dbReference type="Proteomes" id="UP000015105">
    <property type="component" value="Chromosome 1D"/>
</dbReference>
<reference evidence="2" key="3">
    <citation type="journal article" date="2017" name="Nature">
        <title>Genome sequence of the progenitor of the wheat D genome Aegilops tauschii.</title>
        <authorList>
            <person name="Luo M.C."/>
            <person name="Gu Y.Q."/>
            <person name="Puiu D."/>
            <person name="Wang H."/>
            <person name="Twardziok S.O."/>
            <person name="Deal K.R."/>
            <person name="Huo N."/>
            <person name="Zhu T."/>
            <person name="Wang L."/>
            <person name="Wang Y."/>
            <person name="McGuire P.E."/>
            <person name="Liu S."/>
            <person name="Long H."/>
            <person name="Ramasamy R.K."/>
            <person name="Rodriguez J.C."/>
            <person name="Van S.L."/>
            <person name="Yuan L."/>
            <person name="Wang Z."/>
            <person name="Xia Z."/>
            <person name="Xiao L."/>
            <person name="Anderson O.D."/>
            <person name="Ouyang S."/>
            <person name="Liang Y."/>
            <person name="Zimin A.V."/>
            <person name="Pertea G."/>
            <person name="Qi P."/>
            <person name="Bennetzen J.L."/>
            <person name="Dai X."/>
            <person name="Dawson M.W."/>
            <person name="Muller H.G."/>
            <person name="Kugler K."/>
            <person name="Rivarola-Duarte L."/>
            <person name="Spannagl M."/>
            <person name="Mayer K.F.X."/>
            <person name="Lu F.H."/>
            <person name="Bevan M.W."/>
            <person name="Leroy P."/>
            <person name="Li P."/>
            <person name="You F.M."/>
            <person name="Sun Q."/>
            <person name="Liu Z."/>
            <person name="Lyons E."/>
            <person name="Wicker T."/>
            <person name="Salzberg S.L."/>
            <person name="Devos K.M."/>
            <person name="Dvorak J."/>
        </authorList>
    </citation>
    <scope>NUCLEOTIDE SEQUENCE [LARGE SCALE GENOMIC DNA]</scope>
    <source>
        <strain evidence="2">cv. AL8/78</strain>
    </source>
</reference>
<feature type="region of interest" description="Disordered" evidence="1">
    <location>
        <begin position="43"/>
        <end position="74"/>
    </location>
</feature>
<protein>
    <submittedName>
        <fullName evidence="2">Uncharacterized protein</fullName>
    </submittedName>
</protein>
<keyword evidence="3" id="KW-1185">Reference proteome</keyword>
<evidence type="ECO:0000256" key="1">
    <source>
        <dbReference type="SAM" id="MobiDB-lite"/>
    </source>
</evidence>
<dbReference type="Gramene" id="AET1Gv20978500.1">
    <property type="protein sequence ID" value="AET1Gv20978500.1"/>
    <property type="gene ID" value="AET1Gv20978500"/>
</dbReference>
<dbReference type="AlphaFoldDB" id="A0A452ZYW9"/>
<evidence type="ECO:0000313" key="2">
    <source>
        <dbReference type="EnsemblPlants" id="AET1Gv20978500.1"/>
    </source>
</evidence>
<reference evidence="2" key="5">
    <citation type="journal article" date="2021" name="G3 (Bethesda)">
        <title>Aegilops tauschii genome assembly Aet v5.0 features greater sequence contiguity and improved annotation.</title>
        <authorList>
            <person name="Wang L."/>
            <person name="Zhu T."/>
            <person name="Rodriguez J.C."/>
            <person name="Deal K.R."/>
            <person name="Dubcovsky J."/>
            <person name="McGuire P.E."/>
            <person name="Lux T."/>
            <person name="Spannagl M."/>
            <person name="Mayer K.F.X."/>
            <person name="Baldrich P."/>
            <person name="Meyers B.C."/>
            <person name="Huo N."/>
            <person name="Gu Y.Q."/>
            <person name="Zhou H."/>
            <person name="Devos K.M."/>
            <person name="Bennetzen J.L."/>
            <person name="Unver T."/>
            <person name="Budak H."/>
            <person name="Gulick P.J."/>
            <person name="Galiba G."/>
            <person name="Kalapos B."/>
            <person name="Nelson D.R."/>
            <person name="Li P."/>
            <person name="You F.M."/>
            <person name="Luo M.C."/>
            <person name="Dvorak J."/>
        </authorList>
    </citation>
    <scope>NUCLEOTIDE SEQUENCE [LARGE SCALE GENOMIC DNA]</scope>
    <source>
        <strain evidence="2">cv. AL8/78</strain>
    </source>
</reference>
<reference evidence="2" key="4">
    <citation type="submission" date="2019-03" db="UniProtKB">
        <authorList>
            <consortium name="EnsemblPlants"/>
        </authorList>
    </citation>
    <scope>IDENTIFICATION</scope>
</reference>
<sequence length="102" mass="11183">MPPQARPSEKNGGGEPGFRRQALAALGVVEAALGNPVQAHRPALHPRRCDHHQEQADLHEEENQEGTEVARRHGRSRAVVVCYVPQVRREVEGALVFPSPGE</sequence>